<evidence type="ECO:0000256" key="1">
    <source>
        <dbReference type="ARBA" id="ARBA00022729"/>
    </source>
</evidence>
<dbReference type="Gene3D" id="3.40.50.1980">
    <property type="entry name" value="Nitrogenase molybdenum iron protein domain"/>
    <property type="match status" value="2"/>
</dbReference>
<dbReference type="SUPFAM" id="SSF53807">
    <property type="entry name" value="Helical backbone' metal receptor"/>
    <property type="match status" value="1"/>
</dbReference>
<name>A0A6J6T937_9ZZZZ</name>
<protein>
    <submittedName>
        <fullName evidence="3">Unannotated protein</fullName>
    </submittedName>
</protein>
<dbReference type="EMBL" id="CAEZYW010000126">
    <property type="protein sequence ID" value="CAB4743404.1"/>
    <property type="molecule type" value="Genomic_DNA"/>
</dbReference>
<dbReference type="AlphaFoldDB" id="A0A6J6T937"/>
<sequence>MTTHLDDLGHAVRFESTPRRIISLVPSLTEALALSAPGILVGATDWCSHPSDLDVVRIGGTKNPGFEAIVALVPDLIVANAEENRADDIAALRAAGRQVWVTDIRTVDAALESMSRLLAAIEAPACDWLDEARARWGSLPEIARPERSRAVIPIWRKPWMHVGSDTYAGDVLRRLGVDNVLADSPERYPRIRLEDLPEFDLVVLPDEPYAFTEHDGPESFAPVACALVDGRSLTWYGPAMVNAPAILEEQIARATGR</sequence>
<keyword evidence="1" id="KW-0732">Signal</keyword>
<reference evidence="3" key="1">
    <citation type="submission" date="2020-05" db="EMBL/GenBank/DDBJ databases">
        <authorList>
            <person name="Chiriac C."/>
            <person name="Salcher M."/>
            <person name="Ghai R."/>
            <person name="Kavagutti S V."/>
        </authorList>
    </citation>
    <scope>NUCLEOTIDE SEQUENCE</scope>
</reference>
<dbReference type="PANTHER" id="PTHR30535:SF35">
    <property type="entry name" value="PERIPLASMIC BINDING PROTEIN"/>
    <property type="match status" value="1"/>
</dbReference>
<dbReference type="PROSITE" id="PS50983">
    <property type="entry name" value="FE_B12_PBP"/>
    <property type="match status" value="1"/>
</dbReference>
<dbReference type="InterPro" id="IPR054828">
    <property type="entry name" value="Vit_B12_bind_prot"/>
</dbReference>
<proteinExistence type="predicted"/>
<dbReference type="InterPro" id="IPR002491">
    <property type="entry name" value="ABC_transptr_periplasmic_BD"/>
</dbReference>
<gene>
    <name evidence="3" type="ORF">UFOPK2786_00902</name>
</gene>
<dbReference type="InterPro" id="IPR050902">
    <property type="entry name" value="ABC_Transporter_SBP"/>
</dbReference>
<dbReference type="PANTHER" id="PTHR30535">
    <property type="entry name" value="VITAMIN B12-BINDING PROTEIN"/>
    <property type="match status" value="1"/>
</dbReference>
<evidence type="ECO:0000313" key="3">
    <source>
        <dbReference type="EMBL" id="CAB4743404.1"/>
    </source>
</evidence>
<feature type="domain" description="Fe/B12 periplasmic-binding" evidence="2">
    <location>
        <begin position="20"/>
        <end position="257"/>
    </location>
</feature>
<dbReference type="Pfam" id="PF01497">
    <property type="entry name" value="Peripla_BP_2"/>
    <property type="match status" value="1"/>
</dbReference>
<organism evidence="3">
    <name type="scientific">freshwater metagenome</name>
    <dbReference type="NCBI Taxonomy" id="449393"/>
    <lineage>
        <taxon>unclassified sequences</taxon>
        <taxon>metagenomes</taxon>
        <taxon>ecological metagenomes</taxon>
    </lineage>
</organism>
<evidence type="ECO:0000259" key="2">
    <source>
        <dbReference type="PROSITE" id="PS50983"/>
    </source>
</evidence>
<accession>A0A6J6T937</accession>
<dbReference type="NCBIfam" id="NF038402">
    <property type="entry name" value="TroA_like"/>
    <property type="match status" value="1"/>
</dbReference>